<keyword evidence="1 3" id="KW-0732">Signal</keyword>
<dbReference type="InterPro" id="IPR006558">
    <property type="entry name" value="LamG-like"/>
</dbReference>
<evidence type="ECO:0000313" key="6">
    <source>
        <dbReference type="EMBL" id="CAF1051706.1"/>
    </source>
</evidence>
<dbReference type="Pfam" id="PF00024">
    <property type="entry name" value="PAN_1"/>
    <property type="match status" value="1"/>
</dbReference>
<feature type="domain" description="LamG-like jellyroll fold" evidence="4">
    <location>
        <begin position="476"/>
        <end position="596"/>
    </location>
</feature>
<feature type="chain" id="PRO_5036224672" description="LamG-like jellyroll fold domain-containing protein" evidence="3">
    <location>
        <begin position="17"/>
        <end position="604"/>
    </location>
</feature>
<dbReference type="SUPFAM" id="SSF49899">
    <property type="entry name" value="Concanavalin A-like lectins/glucanases"/>
    <property type="match status" value="2"/>
</dbReference>
<evidence type="ECO:0000256" key="1">
    <source>
        <dbReference type="ARBA" id="ARBA00022729"/>
    </source>
</evidence>
<dbReference type="EMBL" id="CAJNOI010000096">
    <property type="protein sequence ID" value="CAF1051706.1"/>
    <property type="molecule type" value="Genomic_DNA"/>
</dbReference>
<reference evidence="5" key="1">
    <citation type="submission" date="2021-02" db="EMBL/GenBank/DDBJ databases">
        <authorList>
            <person name="Nowell W R."/>
        </authorList>
    </citation>
    <scope>NUCLEOTIDE SEQUENCE</scope>
</reference>
<protein>
    <recommendedName>
        <fullName evidence="4">LamG-like jellyroll fold domain-containing protein</fullName>
    </recommendedName>
</protein>
<evidence type="ECO:0000313" key="7">
    <source>
        <dbReference type="Proteomes" id="UP000663832"/>
    </source>
</evidence>
<dbReference type="Proteomes" id="UP000663877">
    <property type="component" value="Unassembled WGS sequence"/>
</dbReference>
<name>A0A814HPY9_9BILA</name>
<proteinExistence type="predicted"/>
<dbReference type="Proteomes" id="UP000663832">
    <property type="component" value="Unassembled WGS sequence"/>
</dbReference>
<keyword evidence="2" id="KW-1015">Disulfide bond</keyword>
<dbReference type="Pfam" id="PF13385">
    <property type="entry name" value="Laminin_G_3"/>
    <property type="match status" value="2"/>
</dbReference>
<gene>
    <name evidence="6" type="ORF">BJG266_LOCUS18655</name>
    <name evidence="5" type="ORF">QVE165_LOCUS15577</name>
</gene>
<keyword evidence="7" id="KW-1185">Reference proteome</keyword>
<organism evidence="5 7">
    <name type="scientific">Adineta steineri</name>
    <dbReference type="NCBI Taxonomy" id="433720"/>
    <lineage>
        <taxon>Eukaryota</taxon>
        <taxon>Metazoa</taxon>
        <taxon>Spiralia</taxon>
        <taxon>Gnathifera</taxon>
        <taxon>Rotifera</taxon>
        <taxon>Eurotatoria</taxon>
        <taxon>Bdelloidea</taxon>
        <taxon>Adinetida</taxon>
        <taxon>Adinetidae</taxon>
        <taxon>Adineta</taxon>
    </lineage>
</organism>
<evidence type="ECO:0000313" key="5">
    <source>
        <dbReference type="EMBL" id="CAF1013095.1"/>
    </source>
</evidence>
<feature type="domain" description="LamG-like jellyroll fold" evidence="4">
    <location>
        <begin position="258"/>
        <end position="405"/>
    </location>
</feature>
<dbReference type="SMART" id="SM00560">
    <property type="entry name" value="LamGL"/>
    <property type="match status" value="2"/>
</dbReference>
<comment type="caution">
    <text evidence="5">The sequence shown here is derived from an EMBL/GenBank/DDBJ whole genome shotgun (WGS) entry which is preliminary data.</text>
</comment>
<accession>A0A814HPY9</accession>
<dbReference type="SUPFAM" id="SSF57414">
    <property type="entry name" value="Hairpin loop containing domain-like"/>
    <property type="match status" value="1"/>
</dbReference>
<dbReference type="EMBL" id="CAJNOM010000085">
    <property type="protein sequence ID" value="CAF1013095.1"/>
    <property type="molecule type" value="Genomic_DNA"/>
</dbReference>
<sequence>MMVFLIHLFFITSAGSQMILDDANFNLSDWGNQFQPANLVELLSTINVRSLIRCAAACDLNIQCRTFDYDSLSYVCRLFEGAVNTGHIIPSNSSSRVGALQLISNDFTSFGQPCSECTQTRYLTCLNNTWQCPPNTFWNSIECENQRYSGASCNNNQWCRYNTLGLICSIFSNCTTNDTLTTIPPSCNTTCVSDTTVWSIPLTARWTFENTYEDSMLNYNATPFNSPTFVDGYVGQALSLDSSLDQYLSTLFIPLNARSLTIDAWIYPTSYPNVKGSHSIVGLCPQQTSSQCLQVILHSNGTNTSSSTSIFSFWENPDLKGSIPIYINQWTHIAFVYSKSKTKELIYVNGLLDISRTPSGNFSATSGNFYIGNNYNLTSYAPIGKNNFQGYIDQLTISAGVRPQCELLNVATLAASFTFDNISNIFDDSGPNDVSVNASNYTIVSGVKGGHAISFTGVSSSYLQAFGFRFLSYNNTPFSLALWIQPISRQGPLVSTSMGYPFLSFAATQMLVVRIGGISIPYNTPLQVGSTWTHIVQTWSSSNGIRLYVNNQLVANATTNMFTGSGTTMNSLILGGGTYVGAIDEWRVYSRELTPQDVCALFVA</sequence>
<dbReference type="InterPro" id="IPR013320">
    <property type="entry name" value="ConA-like_dom_sf"/>
</dbReference>
<dbReference type="Gene3D" id="2.60.120.200">
    <property type="match status" value="2"/>
</dbReference>
<evidence type="ECO:0000256" key="3">
    <source>
        <dbReference type="SAM" id="SignalP"/>
    </source>
</evidence>
<evidence type="ECO:0000259" key="4">
    <source>
        <dbReference type="SMART" id="SM00560"/>
    </source>
</evidence>
<evidence type="ECO:0000256" key="2">
    <source>
        <dbReference type="ARBA" id="ARBA00023157"/>
    </source>
</evidence>
<dbReference type="OrthoDB" id="347083at2759"/>
<dbReference type="AlphaFoldDB" id="A0A814HPY9"/>
<feature type="signal peptide" evidence="3">
    <location>
        <begin position="1"/>
        <end position="16"/>
    </location>
</feature>
<dbReference type="InterPro" id="IPR003609">
    <property type="entry name" value="Pan_app"/>
</dbReference>